<protein>
    <submittedName>
        <fullName evidence="1">Uncharacterized protein</fullName>
    </submittedName>
</protein>
<keyword evidence="2" id="KW-1185">Reference proteome</keyword>
<proteinExistence type="predicted"/>
<gene>
    <name evidence="1" type="ORF">LTR37_006098</name>
</gene>
<accession>A0ACC3NHB7</accession>
<comment type="caution">
    <text evidence="1">The sequence shown here is derived from an EMBL/GenBank/DDBJ whole genome shotgun (WGS) entry which is preliminary data.</text>
</comment>
<evidence type="ECO:0000313" key="1">
    <source>
        <dbReference type="EMBL" id="KAK3717043.1"/>
    </source>
</evidence>
<evidence type="ECO:0000313" key="2">
    <source>
        <dbReference type="Proteomes" id="UP001281147"/>
    </source>
</evidence>
<reference evidence="1" key="1">
    <citation type="submission" date="2023-07" db="EMBL/GenBank/DDBJ databases">
        <title>Black Yeasts Isolated from many extreme environments.</title>
        <authorList>
            <person name="Coleine C."/>
            <person name="Stajich J.E."/>
            <person name="Selbmann L."/>
        </authorList>
    </citation>
    <scope>NUCLEOTIDE SEQUENCE</scope>
    <source>
        <strain evidence="1">CCFEE 5714</strain>
    </source>
</reference>
<dbReference type="Proteomes" id="UP001281147">
    <property type="component" value="Unassembled WGS sequence"/>
</dbReference>
<sequence length="215" mass="24371">MSEIMTGPNNYFSLLPTLGTAIDASLSDWESYLERLDANISYELISSNDTKDPATKVRSLEYLLGTLPSRHAQLVRSYNDPDLEAVELSELCSNLLEELQSPKSEVELGAWFSRVLWSKRFVSGVMQLEKDIKDREQGRLQELRRLGGIHFSLMIVHEDRELGWPEVEALLEVMEAVGVSLTDCGIVKELVEPDEVREDSQRLAGNRSDRPSWLC</sequence>
<name>A0ACC3NHB7_9PEZI</name>
<dbReference type="EMBL" id="JAUTXU010000039">
    <property type="protein sequence ID" value="KAK3717043.1"/>
    <property type="molecule type" value="Genomic_DNA"/>
</dbReference>
<organism evidence="1 2">
    <name type="scientific">Vermiconidia calcicola</name>
    <dbReference type="NCBI Taxonomy" id="1690605"/>
    <lineage>
        <taxon>Eukaryota</taxon>
        <taxon>Fungi</taxon>
        <taxon>Dikarya</taxon>
        <taxon>Ascomycota</taxon>
        <taxon>Pezizomycotina</taxon>
        <taxon>Dothideomycetes</taxon>
        <taxon>Dothideomycetidae</taxon>
        <taxon>Mycosphaerellales</taxon>
        <taxon>Extremaceae</taxon>
        <taxon>Vermiconidia</taxon>
    </lineage>
</organism>